<name>A0A5B6WFU8_9ROSI</name>
<evidence type="ECO:0000256" key="1">
    <source>
        <dbReference type="SAM" id="MobiDB-lite"/>
    </source>
</evidence>
<proteinExistence type="predicted"/>
<organism evidence="2 3">
    <name type="scientific">Gossypium australe</name>
    <dbReference type="NCBI Taxonomy" id="47621"/>
    <lineage>
        <taxon>Eukaryota</taxon>
        <taxon>Viridiplantae</taxon>
        <taxon>Streptophyta</taxon>
        <taxon>Embryophyta</taxon>
        <taxon>Tracheophyta</taxon>
        <taxon>Spermatophyta</taxon>
        <taxon>Magnoliopsida</taxon>
        <taxon>eudicotyledons</taxon>
        <taxon>Gunneridae</taxon>
        <taxon>Pentapetalae</taxon>
        <taxon>rosids</taxon>
        <taxon>malvids</taxon>
        <taxon>Malvales</taxon>
        <taxon>Malvaceae</taxon>
        <taxon>Malvoideae</taxon>
        <taxon>Gossypium</taxon>
    </lineage>
</organism>
<gene>
    <name evidence="2" type="ORF">EPI10_020896</name>
</gene>
<reference evidence="3" key="1">
    <citation type="journal article" date="2019" name="Plant Biotechnol. J.">
        <title>Genome sequencing of the Australian wild diploid species Gossypium australe highlights disease resistance and delayed gland morphogenesis.</title>
        <authorList>
            <person name="Cai Y."/>
            <person name="Cai X."/>
            <person name="Wang Q."/>
            <person name="Wang P."/>
            <person name="Zhang Y."/>
            <person name="Cai C."/>
            <person name="Xu Y."/>
            <person name="Wang K."/>
            <person name="Zhou Z."/>
            <person name="Wang C."/>
            <person name="Geng S."/>
            <person name="Li B."/>
            <person name="Dong Q."/>
            <person name="Hou Y."/>
            <person name="Wang H."/>
            <person name="Ai P."/>
            <person name="Liu Z."/>
            <person name="Yi F."/>
            <person name="Sun M."/>
            <person name="An G."/>
            <person name="Cheng J."/>
            <person name="Zhang Y."/>
            <person name="Shi Q."/>
            <person name="Xie Y."/>
            <person name="Shi X."/>
            <person name="Chang Y."/>
            <person name="Huang F."/>
            <person name="Chen Y."/>
            <person name="Hong S."/>
            <person name="Mi L."/>
            <person name="Sun Q."/>
            <person name="Zhang L."/>
            <person name="Zhou B."/>
            <person name="Peng R."/>
            <person name="Zhang X."/>
            <person name="Liu F."/>
        </authorList>
    </citation>
    <scope>NUCLEOTIDE SEQUENCE [LARGE SCALE GENOMIC DNA]</scope>
    <source>
        <strain evidence="3">cv. PA1801</strain>
    </source>
</reference>
<evidence type="ECO:0000313" key="3">
    <source>
        <dbReference type="Proteomes" id="UP000325315"/>
    </source>
</evidence>
<protein>
    <submittedName>
        <fullName evidence="2">Uncharacterized protein</fullName>
    </submittedName>
</protein>
<keyword evidence="3" id="KW-1185">Reference proteome</keyword>
<dbReference type="EMBL" id="SMMG02000003">
    <property type="protein sequence ID" value="KAA3480470.1"/>
    <property type="molecule type" value="Genomic_DNA"/>
</dbReference>
<dbReference type="Proteomes" id="UP000325315">
    <property type="component" value="Unassembled WGS sequence"/>
</dbReference>
<comment type="caution">
    <text evidence="2">The sequence shown here is derived from an EMBL/GenBank/DDBJ whole genome shotgun (WGS) entry which is preliminary data.</text>
</comment>
<feature type="region of interest" description="Disordered" evidence="1">
    <location>
        <begin position="53"/>
        <end position="79"/>
    </location>
</feature>
<accession>A0A5B6WFU8</accession>
<feature type="compositionally biased region" description="Polar residues" evidence="1">
    <location>
        <begin position="96"/>
        <end position="116"/>
    </location>
</feature>
<sequence>MVQVHNLIIIILHGEIIPIFSGIIKGRVQVIPTCLLVQIIFQVNRCKNLSQTTNELKNRPQGALPSDTENPRRTGKAQCKTITLRSGKNLVHVTPTGVQPQQSGFEESTPMMNAKSTLPPKRCPVKAKTLPPPYSQGF</sequence>
<evidence type="ECO:0000313" key="2">
    <source>
        <dbReference type="EMBL" id="KAA3480470.1"/>
    </source>
</evidence>
<feature type="region of interest" description="Disordered" evidence="1">
    <location>
        <begin position="94"/>
        <end position="138"/>
    </location>
</feature>
<dbReference type="AlphaFoldDB" id="A0A5B6WFU8"/>